<evidence type="ECO:0000313" key="2">
    <source>
        <dbReference type="EMBL" id="BAS88528.1"/>
    </source>
</evidence>
<accession>A0A0P0W8D2</accession>
<dbReference type="EMBL" id="AP014960">
    <property type="protein sequence ID" value="BAS88528.1"/>
    <property type="molecule type" value="Genomic_DNA"/>
</dbReference>
<dbReference type="PaxDb" id="39947-A0A0P0W8D2"/>
<proteinExistence type="predicted"/>
<dbReference type="InParanoid" id="A0A0P0W8D2"/>
<feature type="region of interest" description="Disordered" evidence="1">
    <location>
        <begin position="1"/>
        <end position="52"/>
    </location>
</feature>
<dbReference type="Proteomes" id="UP000059680">
    <property type="component" value="Chromosome 4"/>
</dbReference>
<evidence type="ECO:0000313" key="3">
    <source>
        <dbReference type="Proteomes" id="UP000059680"/>
    </source>
</evidence>
<protein>
    <submittedName>
        <fullName evidence="2">Os04g0311602 protein</fullName>
    </submittedName>
</protein>
<name>A0A0P0W8D2_ORYSJ</name>
<evidence type="ECO:0000256" key="1">
    <source>
        <dbReference type="SAM" id="MobiDB-lite"/>
    </source>
</evidence>
<reference evidence="2 3" key="2">
    <citation type="journal article" date="2013" name="Plant Cell Physiol.">
        <title>Rice Annotation Project Database (RAP-DB): an integrative and interactive database for rice genomics.</title>
        <authorList>
            <person name="Sakai H."/>
            <person name="Lee S.S."/>
            <person name="Tanaka T."/>
            <person name="Numa H."/>
            <person name="Kim J."/>
            <person name="Kawahara Y."/>
            <person name="Wakimoto H."/>
            <person name="Yang C.C."/>
            <person name="Iwamoto M."/>
            <person name="Abe T."/>
            <person name="Yamada Y."/>
            <person name="Muto A."/>
            <person name="Inokuchi H."/>
            <person name="Ikemura T."/>
            <person name="Matsumoto T."/>
            <person name="Sasaki T."/>
            <person name="Itoh T."/>
        </authorList>
    </citation>
    <scope>NUCLEOTIDE SEQUENCE [LARGE SCALE GENOMIC DNA]</scope>
    <source>
        <strain evidence="3">cv. Nipponbare</strain>
    </source>
</reference>
<gene>
    <name evidence="2" type="ordered locus">Os04g0311602</name>
    <name evidence="2" type="ORF">OSNPB_040311602</name>
</gene>
<sequence>MRIHPWPAVASRSATDQSQGGEGRWWRRGGEGRGCSGSAPPSPGDGSGLATRRWRRRLLDVPLARTGCVDPPLAGHRHAEPPSAGLVEGSGGGGDEEVREGEGMRRLGSSLSRRRQRLSDEEVATTT</sequence>
<organism evidence="2 3">
    <name type="scientific">Oryza sativa subsp. japonica</name>
    <name type="common">Rice</name>
    <dbReference type="NCBI Taxonomy" id="39947"/>
    <lineage>
        <taxon>Eukaryota</taxon>
        <taxon>Viridiplantae</taxon>
        <taxon>Streptophyta</taxon>
        <taxon>Embryophyta</taxon>
        <taxon>Tracheophyta</taxon>
        <taxon>Spermatophyta</taxon>
        <taxon>Magnoliopsida</taxon>
        <taxon>Liliopsida</taxon>
        <taxon>Poales</taxon>
        <taxon>Poaceae</taxon>
        <taxon>BOP clade</taxon>
        <taxon>Oryzoideae</taxon>
        <taxon>Oryzeae</taxon>
        <taxon>Oryzinae</taxon>
        <taxon>Oryza</taxon>
        <taxon>Oryza sativa</taxon>
    </lineage>
</organism>
<keyword evidence="3" id="KW-1185">Reference proteome</keyword>
<reference evidence="3" key="1">
    <citation type="journal article" date="2005" name="Nature">
        <title>The map-based sequence of the rice genome.</title>
        <authorList>
            <consortium name="International rice genome sequencing project (IRGSP)"/>
            <person name="Matsumoto T."/>
            <person name="Wu J."/>
            <person name="Kanamori H."/>
            <person name="Katayose Y."/>
            <person name="Fujisawa M."/>
            <person name="Namiki N."/>
            <person name="Mizuno H."/>
            <person name="Yamamoto K."/>
            <person name="Antonio B.A."/>
            <person name="Baba T."/>
            <person name="Sakata K."/>
            <person name="Nagamura Y."/>
            <person name="Aoki H."/>
            <person name="Arikawa K."/>
            <person name="Arita K."/>
            <person name="Bito T."/>
            <person name="Chiden Y."/>
            <person name="Fujitsuka N."/>
            <person name="Fukunaka R."/>
            <person name="Hamada M."/>
            <person name="Harada C."/>
            <person name="Hayashi A."/>
            <person name="Hijishita S."/>
            <person name="Honda M."/>
            <person name="Hosokawa S."/>
            <person name="Ichikawa Y."/>
            <person name="Idonuma A."/>
            <person name="Iijima M."/>
            <person name="Ikeda M."/>
            <person name="Ikeno M."/>
            <person name="Ito K."/>
            <person name="Ito S."/>
            <person name="Ito T."/>
            <person name="Ito Y."/>
            <person name="Ito Y."/>
            <person name="Iwabuchi A."/>
            <person name="Kamiya K."/>
            <person name="Karasawa W."/>
            <person name="Kurita K."/>
            <person name="Katagiri S."/>
            <person name="Kikuta A."/>
            <person name="Kobayashi H."/>
            <person name="Kobayashi N."/>
            <person name="Machita K."/>
            <person name="Maehara T."/>
            <person name="Masukawa M."/>
            <person name="Mizubayashi T."/>
            <person name="Mukai Y."/>
            <person name="Nagasaki H."/>
            <person name="Nagata Y."/>
            <person name="Naito S."/>
            <person name="Nakashima M."/>
            <person name="Nakama Y."/>
            <person name="Nakamichi Y."/>
            <person name="Nakamura M."/>
            <person name="Meguro A."/>
            <person name="Negishi M."/>
            <person name="Ohta I."/>
            <person name="Ohta T."/>
            <person name="Okamoto M."/>
            <person name="Ono N."/>
            <person name="Saji S."/>
            <person name="Sakaguchi M."/>
            <person name="Sakai K."/>
            <person name="Shibata M."/>
            <person name="Shimokawa T."/>
            <person name="Song J."/>
            <person name="Takazaki Y."/>
            <person name="Terasawa K."/>
            <person name="Tsugane M."/>
            <person name="Tsuji K."/>
            <person name="Ueda S."/>
            <person name="Waki K."/>
            <person name="Yamagata H."/>
            <person name="Yamamoto M."/>
            <person name="Yamamoto S."/>
            <person name="Yamane H."/>
            <person name="Yoshiki S."/>
            <person name="Yoshihara R."/>
            <person name="Yukawa K."/>
            <person name="Zhong H."/>
            <person name="Yano M."/>
            <person name="Yuan Q."/>
            <person name="Ouyang S."/>
            <person name="Liu J."/>
            <person name="Jones K.M."/>
            <person name="Gansberger K."/>
            <person name="Moffat K."/>
            <person name="Hill J."/>
            <person name="Bera J."/>
            <person name="Fadrosh D."/>
            <person name="Jin S."/>
            <person name="Johri S."/>
            <person name="Kim M."/>
            <person name="Overton L."/>
            <person name="Reardon M."/>
            <person name="Tsitrin T."/>
            <person name="Vuong H."/>
            <person name="Weaver B."/>
            <person name="Ciecko A."/>
            <person name="Tallon L."/>
            <person name="Jackson J."/>
            <person name="Pai G."/>
            <person name="Aken S.V."/>
            <person name="Utterback T."/>
            <person name="Reidmuller S."/>
            <person name="Feldblyum T."/>
            <person name="Hsiao J."/>
            <person name="Zismann V."/>
            <person name="Iobst S."/>
            <person name="de Vazeille A.R."/>
            <person name="Buell C.R."/>
            <person name="Ying K."/>
            <person name="Li Y."/>
            <person name="Lu T."/>
            <person name="Huang Y."/>
            <person name="Zhao Q."/>
            <person name="Feng Q."/>
            <person name="Zhang L."/>
            <person name="Zhu J."/>
            <person name="Weng Q."/>
            <person name="Mu J."/>
            <person name="Lu Y."/>
            <person name="Fan D."/>
            <person name="Liu Y."/>
            <person name="Guan J."/>
            <person name="Zhang Y."/>
            <person name="Yu S."/>
            <person name="Liu X."/>
            <person name="Zhang Y."/>
            <person name="Hong G."/>
            <person name="Han B."/>
            <person name="Choisne N."/>
            <person name="Demange N."/>
            <person name="Orjeda G."/>
            <person name="Samain S."/>
            <person name="Cattolico L."/>
            <person name="Pelletier E."/>
            <person name="Couloux A."/>
            <person name="Segurens B."/>
            <person name="Wincker P."/>
            <person name="D'Hont A."/>
            <person name="Scarpelli C."/>
            <person name="Weissenbach J."/>
            <person name="Salanoubat M."/>
            <person name="Quetier F."/>
            <person name="Yu Y."/>
            <person name="Kim H.R."/>
            <person name="Rambo T."/>
            <person name="Currie J."/>
            <person name="Collura K."/>
            <person name="Luo M."/>
            <person name="Yang T."/>
            <person name="Ammiraju J.S.S."/>
            <person name="Engler F."/>
            <person name="Soderlund C."/>
            <person name="Wing R.A."/>
            <person name="Palmer L.E."/>
            <person name="de la Bastide M."/>
            <person name="Spiegel L."/>
            <person name="Nascimento L."/>
            <person name="Zutavern T."/>
            <person name="O'Shaughnessy A."/>
            <person name="Dike S."/>
            <person name="Dedhia N."/>
            <person name="Preston R."/>
            <person name="Balija V."/>
            <person name="McCombie W.R."/>
            <person name="Chow T."/>
            <person name="Chen H."/>
            <person name="Chung M."/>
            <person name="Chen C."/>
            <person name="Shaw J."/>
            <person name="Wu H."/>
            <person name="Hsiao K."/>
            <person name="Chao Y."/>
            <person name="Chu M."/>
            <person name="Cheng C."/>
            <person name="Hour A."/>
            <person name="Lee P."/>
            <person name="Lin S."/>
            <person name="Lin Y."/>
            <person name="Liou J."/>
            <person name="Liu S."/>
            <person name="Hsing Y."/>
            <person name="Raghuvanshi S."/>
            <person name="Mohanty A."/>
            <person name="Bharti A.K."/>
            <person name="Gaur A."/>
            <person name="Gupta V."/>
            <person name="Kumar D."/>
            <person name="Ravi V."/>
            <person name="Vij S."/>
            <person name="Kapur A."/>
            <person name="Khurana P."/>
            <person name="Khurana P."/>
            <person name="Khurana J.P."/>
            <person name="Tyagi A.K."/>
            <person name="Gaikwad K."/>
            <person name="Singh A."/>
            <person name="Dalal V."/>
            <person name="Srivastava S."/>
            <person name="Dixit A."/>
            <person name="Pal A.K."/>
            <person name="Ghazi I.A."/>
            <person name="Yadav M."/>
            <person name="Pandit A."/>
            <person name="Bhargava A."/>
            <person name="Sureshbabu K."/>
            <person name="Batra K."/>
            <person name="Sharma T.R."/>
            <person name="Mohapatra T."/>
            <person name="Singh N.K."/>
            <person name="Messing J."/>
            <person name="Nelson A.B."/>
            <person name="Fuks G."/>
            <person name="Kavchok S."/>
            <person name="Keizer G."/>
            <person name="Linton E."/>
            <person name="Llaca V."/>
            <person name="Song R."/>
            <person name="Tanyolac B."/>
            <person name="Young S."/>
            <person name="Ho-Il K."/>
            <person name="Hahn J.H."/>
            <person name="Sangsakoo G."/>
            <person name="Vanavichit A."/>
            <person name="de Mattos Luiz.A.T."/>
            <person name="Zimmer P.D."/>
            <person name="Malone G."/>
            <person name="Dellagostin O."/>
            <person name="de Oliveira A.C."/>
            <person name="Bevan M."/>
            <person name="Bancroft I."/>
            <person name="Minx P."/>
            <person name="Cordum H."/>
            <person name="Wilson R."/>
            <person name="Cheng Z."/>
            <person name="Jin W."/>
            <person name="Jiang J."/>
            <person name="Leong S.A."/>
            <person name="Iwama H."/>
            <person name="Gojobori T."/>
            <person name="Itoh T."/>
            <person name="Niimura Y."/>
            <person name="Fujii Y."/>
            <person name="Habara T."/>
            <person name="Sakai H."/>
            <person name="Sato Y."/>
            <person name="Wilson G."/>
            <person name="Kumar K."/>
            <person name="McCouch S."/>
            <person name="Juretic N."/>
            <person name="Hoen D."/>
            <person name="Wright S."/>
            <person name="Bruskiewich R."/>
            <person name="Bureau T."/>
            <person name="Miyao A."/>
            <person name="Hirochika H."/>
            <person name="Nishikawa T."/>
            <person name="Kadowaki K."/>
            <person name="Sugiura M."/>
            <person name="Burr B."/>
            <person name="Sasaki T."/>
        </authorList>
    </citation>
    <scope>NUCLEOTIDE SEQUENCE [LARGE SCALE GENOMIC DNA]</scope>
    <source>
        <strain evidence="3">cv. Nipponbare</strain>
    </source>
</reference>
<reference evidence="2 3" key="3">
    <citation type="journal article" date="2013" name="Rice">
        <title>Improvement of the Oryza sativa Nipponbare reference genome using next generation sequence and optical map data.</title>
        <authorList>
            <person name="Kawahara Y."/>
            <person name="de la Bastide M."/>
            <person name="Hamilton J.P."/>
            <person name="Kanamori H."/>
            <person name="McCombie W.R."/>
            <person name="Ouyang S."/>
            <person name="Schwartz D.C."/>
            <person name="Tanaka T."/>
            <person name="Wu J."/>
            <person name="Zhou S."/>
            <person name="Childs K.L."/>
            <person name="Davidson R.M."/>
            <person name="Lin H."/>
            <person name="Quesada-Ocampo L."/>
            <person name="Vaillancourt B."/>
            <person name="Sakai H."/>
            <person name="Lee S.S."/>
            <person name="Kim J."/>
            <person name="Numa H."/>
            <person name="Itoh T."/>
            <person name="Buell C.R."/>
            <person name="Matsumoto T."/>
        </authorList>
    </citation>
    <scope>NUCLEOTIDE SEQUENCE [LARGE SCALE GENOMIC DNA]</scope>
    <source>
        <strain evidence="3">cv. Nipponbare</strain>
    </source>
</reference>
<feature type="region of interest" description="Disordered" evidence="1">
    <location>
        <begin position="66"/>
        <end position="127"/>
    </location>
</feature>
<dbReference type="AlphaFoldDB" id="A0A0P0W8D2"/>